<dbReference type="Proteomes" id="UP000053825">
    <property type="component" value="Unassembled WGS sequence"/>
</dbReference>
<sequence>MKINEYGKSNVETIDLLINNLIGTRICEKFNYNFIKSELFERGKSNKSSGVVVPSLPPHSLLTKVSNQIKGSTHVFLRVAQIGSHY</sequence>
<evidence type="ECO:0000313" key="1">
    <source>
        <dbReference type="EMBL" id="KOC64394.1"/>
    </source>
</evidence>
<keyword evidence="2" id="KW-1185">Reference proteome</keyword>
<accession>A0A0L7R0L3</accession>
<name>A0A0L7R0L3_9HYME</name>
<dbReference type="AlphaFoldDB" id="A0A0L7R0L3"/>
<reference evidence="1 2" key="1">
    <citation type="submission" date="2015-07" db="EMBL/GenBank/DDBJ databases">
        <title>The genome of Habropoda laboriosa.</title>
        <authorList>
            <person name="Pan H."/>
            <person name="Kapheim K."/>
        </authorList>
    </citation>
    <scope>NUCLEOTIDE SEQUENCE [LARGE SCALE GENOMIC DNA]</scope>
    <source>
        <strain evidence="1">0110345459</strain>
    </source>
</reference>
<dbReference type="EMBL" id="KQ414670">
    <property type="protein sequence ID" value="KOC64394.1"/>
    <property type="molecule type" value="Genomic_DNA"/>
</dbReference>
<proteinExistence type="predicted"/>
<protein>
    <submittedName>
        <fullName evidence="1">Uncharacterized protein</fullName>
    </submittedName>
</protein>
<evidence type="ECO:0000313" key="2">
    <source>
        <dbReference type="Proteomes" id="UP000053825"/>
    </source>
</evidence>
<gene>
    <name evidence="1" type="ORF">WH47_01562</name>
</gene>
<organism evidence="1 2">
    <name type="scientific">Habropoda laboriosa</name>
    <dbReference type="NCBI Taxonomy" id="597456"/>
    <lineage>
        <taxon>Eukaryota</taxon>
        <taxon>Metazoa</taxon>
        <taxon>Ecdysozoa</taxon>
        <taxon>Arthropoda</taxon>
        <taxon>Hexapoda</taxon>
        <taxon>Insecta</taxon>
        <taxon>Pterygota</taxon>
        <taxon>Neoptera</taxon>
        <taxon>Endopterygota</taxon>
        <taxon>Hymenoptera</taxon>
        <taxon>Apocrita</taxon>
        <taxon>Aculeata</taxon>
        <taxon>Apoidea</taxon>
        <taxon>Anthophila</taxon>
        <taxon>Apidae</taxon>
        <taxon>Habropoda</taxon>
    </lineage>
</organism>